<proteinExistence type="predicted"/>
<feature type="domain" description="Zn(2)-C6 fungal-type" evidence="6">
    <location>
        <begin position="3"/>
        <end position="30"/>
    </location>
</feature>
<dbReference type="PANTHER" id="PTHR31069:SF32">
    <property type="entry name" value="ARGININE METABOLISM REGULATION PROTEIN II"/>
    <property type="match status" value="1"/>
</dbReference>
<dbReference type="AlphaFoldDB" id="A0A9N8HJ61"/>
<reference evidence="7" key="1">
    <citation type="submission" date="2020-06" db="EMBL/GenBank/DDBJ databases">
        <authorList>
            <consortium name="Plant Systems Biology data submission"/>
        </authorList>
    </citation>
    <scope>NUCLEOTIDE SEQUENCE</scope>
    <source>
        <strain evidence="7">D6</strain>
    </source>
</reference>
<name>A0A9N8HJ61_9STRA</name>
<evidence type="ECO:0000313" key="7">
    <source>
        <dbReference type="EMBL" id="CAB9514722.1"/>
    </source>
</evidence>
<evidence type="ECO:0000313" key="8">
    <source>
        <dbReference type="Proteomes" id="UP001153069"/>
    </source>
</evidence>
<accession>A0A9N8HJ61</accession>
<dbReference type="CDD" id="cd00067">
    <property type="entry name" value="GAL4"/>
    <property type="match status" value="1"/>
</dbReference>
<dbReference type="Gene3D" id="4.10.240.10">
    <property type="entry name" value="Zn(2)-C6 fungal-type DNA-binding domain"/>
    <property type="match status" value="1"/>
</dbReference>
<evidence type="ECO:0000256" key="3">
    <source>
        <dbReference type="ARBA" id="ARBA00023163"/>
    </source>
</evidence>
<feature type="region of interest" description="Disordered" evidence="5">
    <location>
        <begin position="31"/>
        <end position="53"/>
    </location>
</feature>
<gene>
    <name evidence="7" type="ORF">SEMRO_670_G184740.1</name>
</gene>
<evidence type="ECO:0000256" key="5">
    <source>
        <dbReference type="SAM" id="MobiDB-lite"/>
    </source>
</evidence>
<evidence type="ECO:0000259" key="6">
    <source>
        <dbReference type="PROSITE" id="PS50048"/>
    </source>
</evidence>
<dbReference type="InterPro" id="IPR036864">
    <property type="entry name" value="Zn2-C6_fun-type_DNA-bd_sf"/>
</dbReference>
<dbReference type="SMART" id="SM00066">
    <property type="entry name" value="GAL4"/>
    <property type="match status" value="1"/>
</dbReference>
<dbReference type="Pfam" id="PF00172">
    <property type="entry name" value="Zn_clus"/>
    <property type="match status" value="1"/>
</dbReference>
<dbReference type="PROSITE" id="PS50048">
    <property type="entry name" value="ZN2_CY6_FUNGAL_2"/>
    <property type="match status" value="1"/>
</dbReference>
<keyword evidence="3" id="KW-0804">Transcription</keyword>
<evidence type="ECO:0000256" key="1">
    <source>
        <dbReference type="ARBA" id="ARBA00023015"/>
    </source>
</evidence>
<evidence type="ECO:0000256" key="4">
    <source>
        <dbReference type="ARBA" id="ARBA00023242"/>
    </source>
</evidence>
<dbReference type="GO" id="GO:0003677">
    <property type="term" value="F:DNA binding"/>
    <property type="evidence" value="ECO:0007669"/>
    <property type="project" value="UniProtKB-KW"/>
</dbReference>
<keyword evidence="8" id="KW-1185">Reference proteome</keyword>
<comment type="caution">
    <text evidence="7">The sequence shown here is derived from an EMBL/GenBank/DDBJ whole genome shotgun (WGS) entry which is preliminary data.</text>
</comment>
<dbReference type="OrthoDB" id="3037908at2759"/>
<keyword evidence="2" id="KW-0238">DNA-binding</keyword>
<organism evidence="7 8">
    <name type="scientific">Seminavis robusta</name>
    <dbReference type="NCBI Taxonomy" id="568900"/>
    <lineage>
        <taxon>Eukaryota</taxon>
        <taxon>Sar</taxon>
        <taxon>Stramenopiles</taxon>
        <taxon>Ochrophyta</taxon>
        <taxon>Bacillariophyta</taxon>
        <taxon>Bacillariophyceae</taxon>
        <taxon>Bacillariophycidae</taxon>
        <taxon>Naviculales</taxon>
        <taxon>Naviculaceae</taxon>
        <taxon>Seminavis</taxon>
    </lineage>
</organism>
<dbReference type="EMBL" id="CAICTM010000669">
    <property type="protein sequence ID" value="CAB9514722.1"/>
    <property type="molecule type" value="Genomic_DNA"/>
</dbReference>
<evidence type="ECO:0000256" key="2">
    <source>
        <dbReference type="ARBA" id="ARBA00023125"/>
    </source>
</evidence>
<dbReference type="GO" id="GO:0000981">
    <property type="term" value="F:DNA-binding transcription factor activity, RNA polymerase II-specific"/>
    <property type="evidence" value="ECO:0007669"/>
    <property type="project" value="InterPro"/>
</dbReference>
<dbReference type="PANTHER" id="PTHR31069">
    <property type="entry name" value="OLEATE-ACTIVATED TRANSCRIPTION FACTOR 1-RELATED"/>
    <property type="match status" value="1"/>
</dbReference>
<dbReference type="SUPFAM" id="SSF57701">
    <property type="entry name" value="Zn2/Cys6 DNA-binding domain"/>
    <property type="match status" value="1"/>
</dbReference>
<sequence length="341" mass="38918">MGACTECRLAKVKCEQSFPCGRCQRLGKNCIPHESRQGQNPSRRKRQRTDPKVPAVPGIVRLEGMLITESRKDHYALKHIVRQWIALSIKRRSFKLWARAGNLAEACGVSMDEILSDKNEEHRSMDFIHRMITSPTEDQLIIGKQPMKPNDVPDILWKAVGMPTDERMEQALNSRWIIVREVIQGTIRFYVSPGFVQTIGVSQSTMEATFRANQMEVSSLFYPQHTKNNQGKDYMAAFVQQLALHSKPGIPPKPSKTPNVKILVGKDKQEKVVDQLLCIYIQHMDISFSLFEFMDPNAQKVTTMNDQQTDLNHLDDFYLDLDSVDGGIDDFKMICDLFKSS</sequence>
<dbReference type="Proteomes" id="UP001153069">
    <property type="component" value="Unassembled WGS sequence"/>
</dbReference>
<dbReference type="InterPro" id="IPR050675">
    <property type="entry name" value="OAF3"/>
</dbReference>
<protein>
    <recommendedName>
        <fullName evidence="6">Zn(2)-C6 fungal-type domain-containing protein</fullName>
    </recommendedName>
</protein>
<dbReference type="PROSITE" id="PS00463">
    <property type="entry name" value="ZN2_CY6_FUNGAL_1"/>
    <property type="match status" value="1"/>
</dbReference>
<dbReference type="GO" id="GO:0008270">
    <property type="term" value="F:zinc ion binding"/>
    <property type="evidence" value="ECO:0007669"/>
    <property type="project" value="InterPro"/>
</dbReference>
<keyword evidence="4" id="KW-0539">Nucleus</keyword>
<keyword evidence="1" id="KW-0805">Transcription regulation</keyword>
<dbReference type="InterPro" id="IPR001138">
    <property type="entry name" value="Zn2Cys6_DnaBD"/>
</dbReference>